<name>A0A346FCT2_9CAUD</name>
<keyword evidence="1" id="KW-1133">Transmembrane helix</keyword>
<feature type="transmembrane region" description="Helical" evidence="1">
    <location>
        <begin position="50"/>
        <end position="67"/>
    </location>
</feature>
<sequence length="87" mass="10059">MIVAQGKWTKRIEFLTDAKRSLWIHFWFMVLWLIPGTVVTVIWLSDMVAWVSWMSLYALVVGHWSGMQAALADLRSPDTEEDSDDDS</sequence>
<accession>A0A346FCT2</accession>
<evidence type="ECO:0000313" key="3">
    <source>
        <dbReference type="Proteomes" id="UP000259952"/>
    </source>
</evidence>
<keyword evidence="1" id="KW-0812">Transmembrane</keyword>
<organism evidence="2 3">
    <name type="scientific">Gordonia phage Fryberger</name>
    <dbReference type="NCBI Taxonomy" id="2250392"/>
    <lineage>
        <taxon>Viruses</taxon>
        <taxon>Duplodnaviria</taxon>
        <taxon>Heunggongvirae</taxon>
        <taxon>Uroviricota</taxon>
        <taxon>Caudoviricetes</taxon>
        <taxon>Ronaldovirus</taxon>
        <taxon>Ronaldovirus fryberger</taxon>
    </lineage>
</organism>
<keyword evidence="1" id="KW-0472">Membrane</keyword>
<gene>
    <name evidence="2" type="primary">133</name>
    <name evidence="2" type="ORF">SEA_FRYBERGER_133</name>
</gene>
<feature type="transmembrane region" description="Helical" evidence="1">
    <location>
        <begin position="21"/>
        <end position="44"/>
    </location>
</feature>
<evidence type="ECO:0000313" key="2">
    <source>
        <dbReference type="EMBL" id="AXN53546.1"/>
    </source>
</evidence>
<evidence type="ECO:0008006" key="4">
    <source>
        <dbReference type="Google" id="ProtNLM"/>
    </source>
</evidence>
<proteinExistence type="predicted"/>
<dbReference type="EMBL" id="MH479913">
    <property type="protein sequence ID" value="AXN53546.1"/>
    <property type="molecule type" value="Genomic_DNA"/>
</dbReference>
<dbReference type="GeneID" id="54998564"/>
<dbReference type="RefSeq" id="YP_009807683.1">
    <property type="nucleotide sequence ID" value="NC_048027.1"/>
</dbReference>
<keyword evidence="3" id="KW-1185">Reference proteome</keyword>
<evidence type="ECO:0000256" key="1">
    <source>
        <dbReference type="SAM" id="Phobius"/>
    </source>
</evidence>
<protein>
    <recommendedName>
        <fullName evidence="4">2TM domain-containing protein</fullName>
    </recommendedName>
</protein>
<reference evidence="2 3" key="1">
    <citation type="submission" date="2018-06" db="EMBL/GenBank/DDBJ databases">
        <authorList>
            <person name="Searcy Z.E."/>
            <person name="Delesalle V.A."/>
            <person name="Garlena R.A."/>
            <person name="Russell D.A."/>
            <person name="Pope W.H."/>
            <person name="Jacobs-Sera D."/>
            <person name="Hatfull G.F."/>
        </authorList>
    </citation>
    <scope>NUCLEOTIDE SEQUENCE [LARGE SCALE GENOMIC DNA]</scope>
</reference>
<dbReference type="KEGG" id="vg:54998564"/>
<dbReference type="Proteomes" id="UP000259952">
    <property type="component" value="Segment"/>
</dbReference>